<reference evidence="2" key="1">
    <citation type="submission" date="2022-11" db="UniProtKB">
        <authorList>
            <consortium name="EnsemblMetazoa"/>
        </authorList>
    </citation>
    <scope>IDENTIFICATION</scope>
</reference>
<sequence length="486" mass="52211">MAASFQAQKHKSGHGQSQEEWTVREKLALASSVQRSGDQNWVSVSRAIKPINETGCLGKVRPPDFFSQKNCAILYSQMLEKVNTPKRKRTNDTGAGETPGEQIIRKLTFERIEELKKSIKNDQMTYRKLKMRIEDIRNGKVDSQLPAVWEEIQARKRRFEELQQMQQSGSLPTSGGDGSAIPFPSPTGVNFPVSAGAMLGLKQGTQATPSPHKGKQLRIPKPTPRFQKYQQQLQQRHGQGGQHGQPTGSPGDVGMPGDSPRSSTDAPRLSLDAEPLKTEPMDIDPGTAVQTVTIDVPAATAPEVFVPEVTVPKTEPSVTSPASTARRPSSGNVIPQADSLKTLLTQPVKEQHTAAQLDLAKKGIDTQSLSSGASQDSHTTPPAPSIQPSTKISDVKPFLGHRSTPETHKLDSIRERVSSIPGSACVTAPTLSKLLSTSTASPNSTIVVNSASSNSFIDKSIPNRTIENTVSPGLPGQGRGAISVGK</sequence>
<feature type="region of interest" description="Disordered" evidence="1">
    <location>
        <begin position="307"/>
        <end position="334"/>
    </location>
</feature>
<feature type="region of interest" description="Disordered" evidence="1">
    <location>
        <begin position="161"/>
        <end position="188"/>
    </location>
</feature>
<evidence type="ECO:0000256" key="1">
    <source>
        <dbReference type="SAM" id="MobiDB-lite"/>
    </source>
</evidence>
<evidence type="ECO:0000313" key="3">
    <source>
        <dbReference type="Proteomes" id="UP000887567"/>
    </source>
</evidence>
<dbReference type="RefSeq" id="XP_020907512.1">
    <property type="nucleotide sequence ID" value="XM_021051853.1"/>
</dbReference>
<dbReference type="Proteomes" id="UP000887567">
    <property type="component" value="Unplaced"/>
</dbReference>
<feature type="compositionally biased region" description="Polar residues" evidence="1">
    <location>
        <begin position="316"/>
        <end position="333"/>
    </location>
</feature>
<dbReference type="PANTHER" id="PTHR15398:SF4">
    <property type="entry name" value="BROMODOMAIN-CONTAINING PROTEIN 8 ISOFORM X1"/>
    <property type="match status" value="1"/>
</dbReference>
<feature type="compositionally biased region" description="Polar residues" evidence="1">
    <location>
        <begin position="366"/>
        <end position="392"/>
    </location>
</feature>
<feature type="region of interest" description="Disordered" evidence="1">
    <location>
        <begin position="203"/>
        <end position="286"/>
    </location>
</feature>
<feature type="region of interest" description="Disordered" evidence="1">
    <location>
        <begin position="366"/>
        <end position="412"/>
    </location>
</feature>
<feature type="region of interest" description="Disordered" evidence="1">
    <location>
        <begin position="467"/>
        <end position="486"/>
    </location>
</feature>
<name>A0A913XN66_EXADI</name>
<dbReference type="KEGG" id="epa:110245569"/>
<dbReference type="OrthoDB" id="5976484at2759"/>
<dbReference type="GeneID" id="110245569"/>
<dbReference type="PANTHER" id="PTHR15398">
    <property type="entry name" value="BROMODOMAIN-CONTAINING PROTEIN 8"/>
    <property type="match status" value="1"/>
</dbReference>
<accession>A0A913XN66</accession>
<proteinExistence type="predicted"/>
<keyword evidence="3" id="KW-1185">Reference proteome</keyword>
<dbReference type="GO" id="GO:0035267">
    <property type="term" value="C:NuA4 histone acetyltransferase complex"/>
    <property type="evidence" value="ECO:0007669"/>
    <property type="project" value="TreeGrafter"/>
</dbReference>
<dbReference type="EnsemblMetazoa" id="XM_021051853.1">
    <property type="protein sequence ID" value="XP_020907512.1"/>
    <property type="gene ID" value="LOC110245569"/>
</dbReference>
<evidence type="ECO:0000313" key="2">
    <source>
        <dbReference type="EnsemblMetazoa" id="XP_020907512.1"/>
    </source>
</evidence>
<feature type="compositionally biased region" description="Polar residues" evidence="1">
    <location>
        <begin position="163"/>
        <end position="173"/>
    </location>
</feature>
<feature type="compositionally biased region" description="Basic and acidic residues" evidence="1">
    <location>
        <begin position="403"/>
        <end position="412"/>
    </location>
</feature>
<feature type="region of interest" description="Disordered" evidence="1">
    <location>
        <begin position="1"/>
        <end position="21"/>
    </location>
</feature>
<protein>
    <submittedName>
        <fullName evidence="2">Uncharacterized protein</fullName>
    </submittedName>
</protein>
<dbReference type="AlphaFoldDB" id="A0A913XN66"/>
<organism evidence="2 3">
    <name type="scientific">Exaiptasia diaphana</name>
    <name type="common">Tropical sea anemone</name>
    <name type="synonym">Aiptasia pulchella</name>
    <dbReference type="NCBI Taxonomy" id="2652724"/>
    <lineage>
        <taxon>Eukaryota</taxon>
        <taxon>Metazoa</taxon>
        <taxon>Cnidaria</taxon>
        <taxon>Anthozoa</taxon>
        <taxon>Hexacorallia</taxon>
        <taxon>Actiniaria</taxon>
        <taxon>Aiptasiidae</taxon>
        <taxon>Exaiptasia</taxon>
    </lineage>
</organism>